<gene>
    <name evidence="6" type="ORF">LMS43_13400</name>
</gene>
<dbReference type="GO" id="GO:0016787">
    <property type="term" value="F:hydrolase activity"/>
    <property type="evidence" value="ECO:0007669"/>
    <property type="project" value="UniProtKB-KW"/>
</dbReference>
<evidence type="ECO:0000256" key="1">
    <source>
        <dbReference type="ARBA" id="ARBA00001946"/>
    </source>
</evidence>
<name>A0ABT8ELV7_9BURK</name>
<evidence type="ECO:0000259" key="4">
    <source>
        <dbReference type="Pfam" id="PF01557"/>
    </source>
</evidence>
<dbReference type="InterPro" id="IPR051121">
    <property type="entry name" value="FAH"/>
</dbReference>
<organism evidence="6 7">
    <name type="scientific">Alcaligenes endophyticus</name>
    <dbReference type="NCBI Taxonomy" id="1929088"/>
    <lineage>
        <taxon>Bacteria</taxon>
        <taxon>Pseudomonadati</taxon>
        <taxon>Pseudomonadota</taxon>
        <taxon>Betaproteobacteria</taxon>
        <taxon>Burkholderiales</taxon>
        <taxon>Alcaligenaceae</taxon>
        <taxon>Alcaligenes</taxon>
    </lineage>
</organism>
<evidence type="ECO:0000313" key="6">
    <source>
        <dbReference type="EMBL" id="MDN4122284.1"/>
    </source>
</evidence>
<comment type="cofactor">
    <cofactor evidence="1">
        <name>Mg(2+)</name>
        <dbReference type="ChEBI" id="CHEBI:18420"/>
    </cofactor>
</comment>
<proteinExistence type="inferred from homology"/>
<dbReference type="Gene3D" id="3.90.850.10">
    <property type="entry name" value="Fumarylacetoacetase-like, C-terminal domain"/>
    <property type="match status" value="1"/>
</dbReference>
<dbReference type="Pfam" id="PF10370">
    <property type="entry name" value="Rv2993c-like_N"/>
    <property type="match status" value="1"/>
</dbReference>
<dbReference type="PANTHER" id="PTHR42796:SF4">
    <property type="entry name" value="FUMARYLACETOACETATE HYDROLASE DOMAIN-CONTAINING PROTEIN 2A"/>
    <property type="match status" value="1"/>
</dbReference>
<accession>A0ABT8ELV7</accession>
<dbReference type="InterPro" id="IPR018833">
    <property type="entry name" value="Rv2993c-like_N"/>
</dbReference>
<dbReference type="SUPFAM" id="SSF56529">
    <property type="entry name" value="FAH"/>
    <property type="match status" value="1"/>
</dbReference>
<evidence type="ECO:0000313" key="7">
    <source>
        <dbReference type="Proteomes" id="UP001168613"/>
    </source>
</evidence>
<dbReference type="Proteomes" id="UP001168613">
    <property type="component" value="Unassembled WGS sequence"/>
</dbReference>
<keyword evidence="7" id="KW-1185">Reference proteome</keyword>
<keyword evidence="6" id="KW-0378">Hydrolase</keyword>
<evidence type="ECO:0000256" key="3">
    <source>
        <dbReference type="ARBA" id="ARBA00022723"/>
    </source>
</evidence>
<keyword evidence="3" id="KW-0479">Metal-binding</keyword>
<dbReference type="PANTHER" id="PTHR42796">
    <property type="entry name" value="FUMARYLACETOACETATE HYDROLASE DOMAIN-CONTAINING PROTEIN 2A-RELATED"/>
    <property type="match status" value="1"/>
</dbReference>
<comment type="similarity">
    <text evidence="2">Belongs to the FAH family.</text>
</comment>
<comment type="caution">
    <text evidence="6">The sequence shown here is derived from an EMBL/GenBank/DDBJ whole genome shotgun (WGS) entry which is preliminary data.</text>
</comment>
<dbReference type="RefSeq" id="WP_266123491.1">
    <property type="nucleotide sequence ID" value="NZ_JAJHNU010000004.1"/>
</dbReference>
<dbReference type="EMBL" id="JAJHNU010000004">
    <property type="protein sequence ID" value="MDN4122284.1"/>
    <property type="molecule type" value="Genomic_DNA"/>
</dbReference>
<sequence>MKLVRYLDAQNTPQLGVHQGTDVYPVQGYTNVQELMHKEFSALQQLPLGSAVPLASVRLLAPIQPERNIICVGWNYLKHYTESIGKREGQEQDLPEQPTLFTKATTSLAHPGQTLPLHSSLTQRLDWEVELAVIIGKAGRDITEQEALNYVFGYTIANDISARDLQRAHGGQWFKGKSLDGTCPLGPFILTADELPNPQALDIACLLNGEVMQASNTERQIFSVAKVIAEVSAGMTLLPGDIILTGTPDGIGNARTPPIFIKAGDVIECRIQGLGALINDFQDQPAATFSS</sequence>
<feature type="domain" description="Fumarylacetoacetase-like C-terminal" evidence="4">
    <location>
        <begin position="69"/>
        <end position="281"/>
    </location>
</feature>
<protein>
    <submittedName>
        <fullName evidence="6">Fumarylacetoacetate hydrolase family protein</fullName>
    </submittedName>
</protein>
<reference evidence="6" key="1">
    <citation type="submission" date="2021-11" db="EMBL/GenBank/DDBJ databases">
        <title>Draft genome sequence of Alcaligenes endophyticus type strain CCUG 75668T.</title>
        <authorList>
            <person name="Salva-Serra F."/>
            <person name="Duran R.E."/>
            <person name="Seeger M."/>
            <person name="Moore E.R.B."/>
            <person name="Jaen-Luchoro D."/>
        </authorList>
    </citation>
    <scope>NUCLEOTIDE SEQUENCE</scope>
    <source>
        <strain evidence="6">CCUG 75668</strain>
    </source>
</reference>
<evidence type="ECO:0000256" key="2">
    <source>
        <dbReference type="ARBA" id="ARBA00010211"/>
    </source>
</evidence>
<dbReference type="InterPro" id="IPR036663">
    <property type="entry name" value="Fumarylacetoacetase_C_sf"/>
</dbReference>
<evidence type="ECO:0000259" key="5">
    <source>
        <dbReference type="Pfam" id="PF10370"/>
    </source>
</evidence>
<dbReference type="Pfam" id="PF01557">
    <property type="entry name" value="FAA_hydrolase"/>
    <property type="match status" value="1"/>
</dbReference>
<dbReference type="InterPro" id="IPR011234">
    <property type="entry name" value="Fumarylacetoacetase-like_C"/>
</dbReference>
<feature type="domain" description="Rv2993c-like N-terminal" evidence="5">
    <location>
        <begin position="1"/>
        <end position="62"/>
    </location>
</feature>